<protein>
    <recommendedName>
        <fullName evidence="2">FCP1 homology domain-containing protein</fullName>
    </recommendedName>
</protein>
<dbReference type="Proteomes" id="UP000322245">
    <property type="component" value="Unassembled WGS sequence"/>
</dbReference>
<comment type="caution">
    <text evidence="3">The sequence shown here is derived from an EMBL/GenBank/DDBJ whole genome shotgun (WGS) entry which is preliminary data.</text>
</comment>
<feature type="compositionally biased region" description="Basic and acidic residues" evidence="1">
    <location>
        <begin position="645"/>
        <end position="657"/>
    </location>
</feature>
<feature type="region of interest" description="Disordered" evidence="1">
    <location>
        <begin position="489"/>
        <end position="712"/>
    </location>
</feature>
<dbReference type="InterPro" id="IPR004274">
    <property type="entry name" value="FCP1_dom"/>
</dbReference>
<feature type="compositionally biased region" description="Basic and acidic residues" evidence="1">
    <location>
        <begin position="590"/>
        <end position="600"/>
    </location>
</feature>
<feature type="region of interest" description="Disordered" evidence="1">
    <location>
        <begin position="323"/>
        <end position="342"/>
    </location>
</feature>
<dbReference type="PANTHER" id="PTHR12210">
    <property type="entry name" value="DULLARD PROTEIN PHOSPHATASE"/>
    <property type="match status" value="1"/>
</dbReference>
<proteinExistence type="predicted"/>
<feature type="region of interest" description="Disordered" evidence="1">
    <location>
        <begin position="422"/>
        <end position="457"/>
    </location>
</feature>
<feature type="region of interest" description="Disordered" evidence="1">
    <location>
        <begin position="1"/>
        <end position="63"/>
    </location>
</feature>
<dbReference type="EMBL" id="NIDF01000056">
    <property type="protein sequence ID" value="TYJ54655.1"/>
    <property type="molecule type" value="Genomic_DNA"/>
</dbReference>
<gene>
    <name evidence="3" type="ORF">B9479_004689</name>
</gene>
<dbReference type="PROSITE" id="PS50969">
    <property type="entry name" value="FCP1"/>
    <property type="match status" value="1"/>
</dbReference>
<reference evidence="3 4" key="1">
    <citation type="submission" date="2017-05" db="EMBL/GenBank/DDBJ databases">
        <title>The Genome Sequence of Tsuchiyaea wingfieldii DSM 27421.</title>
        <authorList>
            <person name="Cuomo C."/>
            <person name="Passer A."/>
            <person name="Billmyre B."/>
            <person name="Heitman J."/>
        </authorList>
    </citation>
    <scope>NUCLEOTIDE SEQUENCE [LARGE SCALE GENOMIC DNA]</scope>
    <source>
        <strain evidence="3 4">DSM 27421</strain>
    </source>
</reference>
<keyword evidence="4" id="KW-1185">Reference proteome</keyword>
<dbReference type="SMART" id="SM00577">
    <property type="entry name" value="CPDc"/>
    <property type="match status" value="1"/>
</dbReference>
<evidence type="ECO:0000313" key="4">
    <source>
        <dbReference type="Proteomes" id="UP000322245"/>
    </source>
</evidence>
<dbReference type="Gene3D" id="3.40.50.1000">
    <property type="entry name" value="HAD superfamily/HAD-like"/>
    <property type="match status" value="1"/>
</dbReference>
<dbReference type="InterPro" id="IPR023214">
    <property type="entry name" value="HAD_sf"/>
</dbReference>
<feature type="compositionally biased region" description="Basic and acidic residues" evidence="1">
    <location>
        <begin position="469"/>
        <end position="482"/>
    </location>
</feature>
<dbReference type="SUPFAM" id="SSF56784">
    <property type="entry name" value="HAD-like"/>
    <property type="match status" value="1"/>
</dbReference>
<sequence length="712" mass="81012">MSTSYPPALASPSGQYSSPPRLFHSDPVSNRDRRASPQPRRGYSPSWPVDSSSPPPLPEWRARRHVPGAFKHYDHHYQEPSRQIQSQMGSDGRPGWSPSRRREHFKKDPPVVKLPPDDYLEFAKPTSENKDTLMSDKIIPKLLVLDLNGALVYRRRSSGAAPLPRPYLCCFLEYLFLPEPDHADGPRPWEVFVWSSAQPHNVRAMVEACFGQKWIEGIWEDQMETSVDAMKAGEGRLIGVWARDKMGLSGQDYSRKVQTTKNLNLVIDHLNQTTHFNRPLSFSQKTTVLLDDSPLKAVFQPWSQIVIPEFDEQVNLTSRLAAGINPNSRATPDKEPAEESQGEMDEVLLAVVGILDELRYVSNVPFWVRSGGLDLALNVDGVEEPTVETLPSHETFEHWYKDKELHAKWVEKGKEALKRKGIEVRHGLVGTAARSPGSPREPRSPRQPYPEPRPIQCDISLSSATSDMPFDKEESAFARRKRLAEERAAKEAAGIPLSQKEKKEAKKALSKAHVLVDEAAQKPRPPPASLPHRPVASQRPKSHGRSNSPVRDPASHHRHPAHREQDWNHPPRRDYHARALPPRPPSPAHDYPESYRRERNWSPPHQHHLPPPPAPYLPPQRQGDYRHDANGYPPPGPRAPAEGYYSDRRDWRDHRPLAADASLPVSSWRPAGKQQPAFEPREEHYRPPGRDARGYERSEYHGRDENRYHGRR</sequence>
<feature type="compositionally biased region" description="Polar residues" evidence="1">
    <location>
        <begin position="80"/>
        <end position="89"/>
    </location>
</feature>
<dbReference type="AlphaFoldDB" id="A0A5D3ATA1"/>
<evidence type="ECO:0000313" key="3">
    <source>
        <dbReference type="EMBL" id="TYJ54655.1"/>
    </source>
</evidence>
<feature type="compositionally biased region" description="Basic and acidic residues" evidence="1">
    <location>
        <begin position="679"/>
        <end position="712"/>
    </location>
</feature>
<evidence type="ECO:0000256" key="1">
    <source>
        <dbReference type="SAM" id="MobiDB-lite"/>
    </source>
</evidence>
<dbReference type="InterPro" id="IPR050365">
    <property type="entry name" value="TIM50"/>
</dbReference>
<evidence type="ECO:0000259" key="2">
    <source>
        <dbReference type="PROSITE" id="PS50969"/>
    </source>
</evidence>
<organism evidence="3 4">
    <name type="scientific">Cryptococcus floricola</name>
    <dbReference type="NCBI Taxonomy" id="2591691"/>
    <lineage>
        <taxon>Eukaryota</taxon>
        <taxon>Fungi</taxon>
        <taxon>Dikarya</taxon>
        <taxon>Basidiomycota</taxon>
        <taxon>Agaricomycotina</taxon>
        <taxon>Tremellomycetes</taxon>
        <taxon>Tremellales</taxon>
        <taxon>Cryptococcaceae</taxon>
        <taxon>Cryptococcus</taxon>
    </lineage>
</organism>
<name>A0A5D3ATA1_9TREE</name>
<feature type="region of interest" description="Disordered" evidence="1">
    <location>
        <begin position="463"/>
        <end position="482"/>
    </location>
</feature>
<feature type="compositionally biased region" description="Basic and acidic residues" evidence="1">
    <location>
        <begin position="562"/>
        <end position="577"/>
    </location>
</feature>
<dbReference type="InterPro" id="IPR036412">
    <property type="entry name" value="HAD-like_sf"/>
</dbReference>
<feature type="domain" description="FCP1 homology" evidence="2">
    <location>
        <begin position="136"/>
        <end position="331"/>
    </location>
</feature>
<accession>A0A5D3ATA1</accession>
<feature type="region of interest" description="Disordered" evidence="1">
    <location>
        <begin position="77"/>
        <end position="110"/>
    </location>
</feature>
<feature type="compositionally biased region" description="Pro residues" evidence="1">
    <location>
        <begin position="609"/>
        <end position="618"/>
    </location>
</feature>